<dbReference type="VEuPathDB" id="FungiDB:RhiirA1_447352"/>
<gene>
    <name evidence="1" type="ORF">RhiirA1_447352</name>
</gene>
<reference evidence="1 2" key="1">
    <citation type="submission" date="2017-10" db="EMBL/GenBank/DDBJ databases">
        <title>Extensive intraspecific genome diversity in a model arbuscular mycorrhizal fungus.</title>
        <authorList>
            <person name="Chen E.C.H."/>
            <person name="Morin E."/>
            <person name="Baudet D."/>
            <person name="Noel J."/>
            <person name="Ndikumana S."/>
            <person name="Charron P."/>
            <person name="St-Onge C."/>
            <person name="Giorgi J."/>
            <person name="Grigoriev I.V."/>
            <person name="Roux C."/>
            <person name="Martin F.M."/>
            <person name="Corradi N."/>
        </authorList>
    </citation>
    <scope>NUCLEOTIDE SEQUENCE [LARGE SCALE GENOMIC DNA]</scope>
    <source>
        <strain evidence="1 2">A1</strain>
    </source>
</reference>
<dbReference type="EMBL" id="LLXH01005090">
    <property type="protein sequence ID" value="PKC52817.1"/>
    <property type="molecule type" value="Genomic_DNA"/>
</dbReference>
<comment type="caution">
    <text evidence="1">The sequence shown here is derived from an EMBL/GenBank/DDBJ whole genome shotgun (WGS) entry which is preliminary data.</text>
</comment>
<organism evidence="1 2">
    <name type="scientific">Rhizophagus irregularis</name>
    <dbReference type="NCBI Taxonomy" id="588596"/>
    <lineage>
        <taxon>Eukaryota</taxon>
        <taxon>Fungi</taxon>
        <taxon>Fungi incertae sedis</taxon>
        <taxon>Mucoromycota</taxon>
        <taxon>Glomeromycotina</taxon>
        <taxon>Glomeromycetes</taxon>
        <taxon>Glomerales</taxon>
        <taxon>Glomeraceae</taxon>
        <taxon>Rhizophagus</taxon>
    </lineage>
</organism>
<evidence type="ECO:0000313" key="2">
    <source>
        <dbReference type="Proteomes" id="UP000232688"/>
    </source>
</evidence>
<proteinExistence type="predicted"/>
<sequence length="306" mass="35795">MAKNVIIACWVYVAKTMRIVFESKFTLDSYDELQKCLEEEMKILPKVFPEFANLPNLHINIHLLVHARTYGTLINTQVVDGGADQRLSQPCRGFATMSSNFRNLLTNWYITEDKVSNEQEPEGNEEAISSPVDFITNIILKRSLSRQDRENIMKNLPNFKSELLLSFMDIGQKSALIYSQMSWYELATYTMEESDGVFSKVHLHIGDVVTIHEEDSGECYAIIKGIFKYKGNDDKYYAFITIDWFDNINRIHNVLKCPLFRIQTSQDIRWRRIFPISIIDHVQKVHFVYDTKIDLWIKNNYYFTAI</sequence>
<evidence type="ECO:0008006" key="3">
    <source>
        <dbReference type="Google" id="ProtNLM"/>
    </source>
</evidence>
<accession>A0A2N0QP33</accession>
<name>A0A2N0QP33_9GLOM</name>
<dbReference type="VEuPathDB" id="FungiDB:FUN_014242"/>
<evidence type="ECO:0000313" key="1">
    <source>
        <dbReference type="EMBL" id="PKC52817.1"/>
    </source>
</evidence>
<dbReference type="Proteomes" id="UP000232688">
    <property type="component" value="Unassembled WGS sequence"/>
</dbReference>
<reference evidence="1 2" key="2">
    <citation type="submission" date="2017-10" db="EMBL/GenBank/DDBJ databases">
        <title>Genome analyses suggest a sexual origin of heterokaryosis in a supposedly ancient asexual fungus.</title>
        <authorList>
            <person name="Corradi N."/>
            <person name="Sedzielewska K."/>
            <person name="Noel J."/>
            <person name="Charron P."/>
            <person name="Farinelli L."/>
            <person name="Marton T."/>
            <person name="Kruger M."/>
            <person name="Pelin A."/>
            <person name="Brachmann A."/>
            <person name="Corradi N."/>
        </authorList>
    </citation>
    <scope>NUCLEOTIDE SEQUENCE [LARGE SCALE GENOMIC DNA]</scope>
    <source>
        <strain evidence="1 2">A1</strain>
    </source>
</reference>
<dbReference type="AlphaFoldDB" id="A0A2N0QP33"/>
<dbReference type="VEuPathDB" id="FungiDB:RhiirFUN_000573"/>
<protein>
    <recommendedName>
        <fullName evidence="3">BAH domain-containing protein</fullName>
    </recommendedName>
</protein>